<dbReference type="PROSITE" id="PS50850">
    <property type="entry name" value="MFS"/>
    <property type="match status" value="1"/>
</dbReference>
<keyword evidence="1 5" id="KW-0812">Transmembrane</keyword>
<evidence type="ECO:0000256" key="2">
    <source>
        <dbReference type="ARBA" id="ARBA00022989"/>
    </source>
</evidence>
<feature type="transmembrane region" description="Helical" evidence="5">
    <location>
        <begin position="73"/>
        <end position="91"/>
    </location>
</feature>
<evidence type="ECO:0000313" key="8">
    <source>
        <dbReference type="Proteomes" id="UP000252023"/>
    </source>
</evidence>
<dbReference type="InterPro" id="IPR047200">
    <property type="entry name" value="MFS_YcaD-like"/>
</dbReference>
<feature type="transmembrane region" description="Helical" evidence="5">
    <location>
        <begin position="289"/>
        <end position="311"/>
    </location>
</feature>
<feature type="transmembrane region" description="Helical" evidence="5">
    <location>
        <begin position="41"/>
        <end position="61"/>
    </location>
</feature>
<sequence>MLTVLRTTWPLLLGIMLLMVGNGMQGTLLGIRGGIEGIGTFYMSLVMASYFGGFLAGSLTVPRLIGKVGHVRVFAALGSLISAILILYPAAPFWPVWALARFVIGFSFCGVYITAESWLNAGASNETRGRALSAYMIVQMLGIVGGQFLLNVGDPAGFVPFIIPSILVSLAFTPILLSTEPAPRFDSIKRMTFQRLFELSPLGCVGIFMMGGVFSALFGMASVWGSASGMNTREISAFVAAIYLGGLVFQYPVGKLSDRTDRRLLVLILAATGAVVVGGLILVQPGIWGLLFAAALIGGVANPVYSLLLAYTNDLLDAQDMAAASAGLLFINGIGSFAGPLVTGWLMAAIGLNGFWIYIGLLLAALAAYTGVRLSARRTAQPSSSFTVISPAASAFAVEAALDASQEDGPAGLNSGGPSDDPEGPLDKAA</sequence>
<evidence type="ECO:0000313" key="7">
    <source>
        <dbReference type="EMBL" id="AXC50910.1"/>
    </source>
</evidence>
<proteinExistence type="predicted"/>
<protein>
    <submittedName>
        <fullName evidence="7">MFS transporter</fullName>
    </submittedName>
</protein>
<organism evidence="7 8">
    <name type="scientific">Paracoccus suum</name>
    <dbReference type="NCBI Taxonomy" id="2259340"/>
    <lineage>
        <taxon>Bacteria</taxon>
        <taxon>Pseudomonadati</taxon>
        <taxon>Pseudomonadota</taxon>
        <taxon>Alphaproteobacteria</taxon>
        <taxon>Rhodobacterales</taxon>
        <taxon>Paracoccaceae</taxon>
        <taxon>Paracoccus</taxon>
    </lineage>
</organism>
<dbReference type="SUPFAM" id="SSF103473">
    <property type="entry name" value="MFS general substrate transporter"/>
    <property type="match status" value="1"/>
</dbReference>
<feature type="transmembrane region" description="Helical" evidence="5">
    <location>
        <begin position="131"/>
        <end position="150"/>
    </location>
</feature>
<feature type="transmembrane region" description="Helical" evidence="5">
    <location>
        <begin position="97"/>
        <end position="119"/>
    </location>
</feature>
<gene>
    <name evidence="7" type="ORF">DRW48_15590</name>
</gene>
<feature type="transmembrane region" description="Helical" evidence="5">
    <location>
        <begin position="12"/>
        <end position="35"/>
    </location>
</feature>
<evidence type="ECO:0000256" key="3">
    <source>
        <dbReference type="ARBA" id="ARBA00023136"/>
    </source>
</evidence>
<dbReference type="InterPro" id="IPR020846">
    <property type="entry name" value="MFS_dom"/>
</dbReference>
<dbReference type="RefSeq" id="WP_114077198.1">
    <property type="nucleotide sequence ID" value="NZ_CP030918.1"/>
</dbReference>
<dbReference type="GO" id="GO:0022857">
    <property type="term" value="F:transmembrane transporter activity"/>
    <property type="evidence" value="ECO:0007669"/>
    <property type="project" value="InterPro"/>
</dbReference>
<keyword evidence="8" id="KW-1185">Reference proteome</keyword>
<feature type="region of interest" description="Disordered" evidence="4">
    <location>
        <begin position="403"/>
        <end position="430"/>
    </location>
</feature>
<dbReference type="InterPro" id="IPR036259">
    <property type="entry name" value="MFS_trans_sf"/>
</dbReference>
<dbReference type="PANTHER" id="PTHR23521:SF3">
    <property type="entry name" value="MFS TRANSPORTER"/>
    <property type="match status" value="1"/>
</dbReference>
<feature type="transmembrane region" description="Helical" evidence="5">
    <location>
        <begin position="323"/>
        <end position="348"/>
    </location>
</feature>
<dbReference type="Proteomes" id="UP000252023">
    <property type="component" value="Chromosome"/>
</dbReference>
<dbReference type="AlphaFoldDB" id="A0A344PNF5"/>
<feature type="transmembrane region" description="Helical" evidence="5">
    <location>
        <begin position="264"/>
        <end position="283"/>
    </location>
</feature>
<dbReference type="InterPro" id="IPR011701">
    <property type="entry name" value="MFS"/>
</dbReference>
<reference evidence="8" key="1">
    <citation type="submission" date="2018-07" db="EMBL/GenBank/DDBJ databases">
        <title>Genome sequencing of Paracoccus sp. SC2-6.</title>
        <authorList>
            <person name="Heo J."/>
            <person name="Kim S.-J."/>
            <person name="Kwon S.-W."/>
        </authorList>
    </citation>
    <scope>NUCLEOTIDE SEQUENCE [LARGE SCALE GENOMIC DNA]</scope>
    <source>
        <strain evidence="8">SC2-6</strain>
    </source>
</reference>
<feature type="domain" description="Major facilitator superfamily (MFS) profile" evidence="6">
    <location>
        <begin position="199"/>
        <end position="430"/>
    </location>
</feature>
<feature type="transmembrane region" description="Helical" evidence="5">
    <location>
        <begin position="354"/>
        <end position="372"/>
    </location>
</feature>
<name>A0A344PNF5_9RHOB</name>
<evidence type="ECO:0000256" key="5">
    <source>
        <dbReference type="SAM" id="Phobius"/>
    </source>
</evidence>
<dbReference type="GO" id="GO:0005886">
    <property type="term" value="C:plasma membrane"/>
    <property type="evidence" value="ECO:0007669"/>
    <property type="project" value="TreeGrafter"/>
</dbReference>
<feature type="transmembrane region" description="Helical" evidence="5">
    <location>
        <begin position="156"/>
        <end position="178"/>
    </location>
</feature>
<dbReference type="OrthoDB" id="9810614at2"/>
<dbReference type="PANTHER" id="PTHR23521">
    <property type="entry name" value="TRANSPORTER MFS SUPERFAMILY"/>
    <property type="match status" value="1"/>
</dbReference>
<keyword evidence="3 5" id="KW-0472">Membrane</keyword>
<feature type="transmembrane region" description="Helical" evidence="5">
    <location>
        <begin position="199"/>
        <end position="223"/>
    </location>
</feature>
<evidence type="ECO:0000256" key="4">
    <source>
        <dbReference type="SAM" id="MobiDB-lite"/>
    </source>
</evidence>
<dbReference type="KEGG" id="pars:DRW48_15590"/>
<dbReference type="Gene3D" id="1.20.1250.20">
    <property type="entry name" value="MFS general substrate transporter like domains"/>
    <property type="match status" value="2"/>
</dbReference>
<keyword evidence="2 5" id="KW-1133">Transmembrane helix</keyword>
<dbReference type="EMBL" id="CP030918">
    <property type="protein sequence ID" value="AXC50910.1"/>
    <property type="molecule type" value="Genomic_DNA"/>
</dbReference>
<dbReference type="Pfam" id="PF07690">
    <property type="entry name" value="MFS_1"/>
    <property type="match status" value="1"/>
</dbReference>
<evidence type="ECO:0000256" key="1">
    <source>
        <dbReference type="ARBA" id="ARBA00022692"/>
    </source>
</evidence>
<feature type="transmembrane region" description="Helical" evidence="5">
    <location>
        <begin position="235"/>
        <end position="252"/>
    </location>
</feature>
<dbReference type="CDD" id="cd17477">
    <property type="entry name" value="MFS_YcaD_like"/>
    <property type="match status" value="1"/>
</dbReference>
<accession>A0A344PNF5</accession>
<evidence type="ECO:0000259" key="6">
    <source>
        <dbReference type="PROSITE" id="PS50850"/>
    </source>
</evidence>